<keyword evidence="2" id="KW-0902">Two-component regulatory system</keyword>
<dbReference type="InterPro" id="IPR001789">
    <property type="entry name" value="Sig_transdc_resp-reg_receiver"/>
</dbReference>
<evidence type="ECO:0000259" key="8">
    <source>
        <dbReference type="PROSITE" id="PS50110"/>
    </source>
</evidence>
<evidence type="ECO:0000256" key="1">
    <source>
        <dbReference type="ARBA" id="ARBA00022553"/>
    </source>
</evidence>
<dbReference type="InterPro" id="IPR039420">
    <property type="entry name" value="WalR-like"/>
</dbReference>
<dbReference type="Gene3D" id="1.10.10.10">
    <property type="entry name" value="Winged helix-like DNA-binding domain superfamily/Winged helix DNA-binding domain"/>
    <property type="match status" value="1"/>
</dbReference>
<dbReference type="PANTHER" id="PTHR48111">
    <property type="entry name" value="REGULATOR OF RPOS"/>
    <property type="match status" value="1"/>
</dbReference>
<keyword evidence="3" id="KW-0805">Transcription regulation</keyword>
<sequence length="225" mass="25418">MVEILLVEDDLDLASTVSDFFEIKGFCCDHAIHGQIALNLITSHQYQVIVLDINLPKINGFDLCRKLREQGVDTPILMLTSKSSLEDKLQGFECGADDYLVKPFAMQELLARINALSLRRSGQVKQRTFSGIKIDEQQRCTSIEGNHLKLSPTEFNILKLLVSHAPEPVSRTCIQDNIWSEELPETDCLKVHIYKIRKELGRFGRADVLKTIKGFGFALKANNED</sequence>
<evidence type="ECO:0000256" key="3">
    <source>
        <dbReference type="ARBA" id="ARBA00023015"/>
    </source>
</evidence>
<evidence type="ECO:0000256" key="6">
    <source>
        <dbReference type="PROSITE-ProRule" id="PRU00169"/>
    </source>
</evidence>
<evidence type="ECO:0000259" key="9">
    <source>
        <dbReference type="PROSITE" id="PS51755"/>
    </source>
</evidence>
<dbReference type="GO" id="GO:0005829">
    <property type="term" value="C:cytosol"/>
    <property type="evidence" value="ECO:0007669"/>
    <property type="project" value="TreeGrafter"/>
</dbReference>
<evidence type="ECO:0000313" key="11">
    <source>
        <dbReference type="Proteomes" id="UP000199527"/>
    </source>
</evidence>
<dbReference type="PROSITE" id="PS50110">
    <property type="entry name" value="RESPONSE_REGULATORY"/>
    <property type="match status" value="1"/>
</dbReference>
<dbReference type="RefSeq" id="WP_090366535.1">
    <property type="nucleotide sequence ID" value="NZ_FNEM01000013.1"/>
</dbReference>
<dbReference type="OrthoDB" id="9802426at2"/>
<dbReference type="InterPro" id="IPR036388">
    <property type="entry name" value="WH-like_DNA-bd_sf"/>
</dbReference>
<keyword evidence="1 6" id="KW-0597">Phosphoprotein</keyword>
<dbReference type="PANTHER" id="PTHR48111:SF22">
    <property type="entry name" value="REGULATOR OF RPOS"/>
    <property type="match status" value="1"/>
</dbReference>
<dbReference type="InterPro" id="IPR016032">
    <property type="entry name" value="Sig_transdc_resp-reg_C-effctor"/>
</dbReference>
<keyword evidence="11" id="KW-1185">Reference proteome</keyword>
<organism evidence="10 11">
    <name type="scientific">Ferrimonas sediminum</name>
    <dbReference type="NCBI Taxonomy" id="718193"/>
    <lineage>
        <taxon>Bacteria</taxon>
        <taxon>Pseudomonadati</taxon>
        <taxon>Pseudomonadota</taxon>
        <taxon>Gammaproteobacteria</taxon>
        <taxon>Alteromonadales</taxon>
        <taxon>Ferrimonadaceae</taxon>
        <taxon>Ferrimonas</taxon>
    </lineage>
</organism>
<feature type="DNA-binding region" description="OmpR/PhoB-type" evidence="7">
    <location>
        <begin position="124"/>
        <end position="221"/>
    </location>
</feature>
<feature type="domain" description="Response regulatory" evidence="8">
    <location>
        <begin position="3"/>
        <end position="117"/>
    </location>
</feature>
<dbReference type="Gene3D" id="6.10.250.690">
    <property type="match status" value="1"/>
</dbReference>
<dbReference type="GO" id="GO:0032993">
    <property type="term" value="C:protein-DNA complex"/>
    <property type="evidence" value="ECO:0007669"/>
    <property type="project" value="TreeGrafter"/>
</dbReference>
<dbReference type="GO" id="GO:0000156">
    <property type="term" value="F:phosphorelay response regulator activity"/>
    <property type="evidence" value="ECO:0007669"/>
    <property type="project" value="TreeGrafter"/>
</dbReference>
<dbReference type="Pfam" id="PF00486">
    <property type="entry name" value="Trans_reg_C"/>
    <property type="match status" value="1"/>
</dbReference>
<evidence type="ECO:0000256" key="5">
    <source>
        <dbReference type="ARBA" id="ARBA00023163"/>
    </source>
</evidence>
<dbReference type="AlphaFoldDB" id="A0A1G8WHF3"/>
<dbReference type="Pfam" id="PF00072">
    <property type="entry name" value="Response_reg"/>
    <property type="match status" value="1"/>
</dbReference>
<gene>
    <name evidence="10" type="ORF">SAMN04488540_11347</name>
</gene>
<dbReference type="CDD" id="cd00383">
    <property type="entry name" value="trans_reg_C"/>
    <property type="match status" value="1"/>
</dbReference>
<keyword evidence="5" id="KW-0804">Transcription</keyword>
<evidence type="ECO:0000256" key="7">
    <source>
        <dbReference type="PROSITE-ProRule" id="PRU01091"/>
    </source>
</evidence>
<evidence type="ECO:0000313" key="10">
    <source>
        <dbReference type="EMBL" id="SDJ76960.1"/>
    </source>
</evidence>
<evidence type="ECO:0000256" key="2">
    <source>
        <dbReference type="ARBA" id="ARBA00023012"/>
    </source>
</evidence>
<dbReference type="CDD" id="cd17574">
    <property type="entry name" value="REC_OmpR"/>
    <property type="match status" value="1"/>
</dbReference>
<feature type="domain" description="OmpR/PhoB-type" evidence="9">
    <location>
        <begin position="124"/>
        <end position="221"/>
    </location>
</feature>
<keyword evidence="4 7" id="KW-0238">DNA-binding</keyword>
<dbReference type="GO" id="GO:0000976">
    <property type="term" value="F:transcription cis-regulatory region binding"/>
    <property type="evidence" value="ECO:0007669"/>
    <property type="project" value="TreeGrafter"/>
</dbReference>
<dbReference type="EMBL" id="FNEM01000013">
    <property type="protein sequence ID" value="SDJ76960.1"/>
    <property type="molecule type" value="Genomic_DNA"/>
</dbReference>
<name>A0A1G8WHF3_9GAMM</name>
<dbReference type="Gene3D" id="3.40.50.2300">
    <property type="match status" value="1"/>
</dbReference>
<dbReference type="SMART" id="SM00862">
    <property type="entry name" value="Trans_reg_C"/>
    <property type="match status" value="1"/>
</dbReference>
<dbReference type="SUPFAM" id="SSF46894">
    <property type="entry name" value="C-terminal effector domain of the bipartite response regulators"/>
    <property type="match status" value="1"/>
</dbReference>
<reference evidence="11" key="1">
    <citation type="submission" date="2016-10" db="EMBL/GenBank/DDBJ databases">
        <authorList>
            <person name="Varghese N."/>
            <person name="Submissions S."/>
        </authorList>
    </citation>
    <scope>NUCLEOTIDE SEQUENCE [LARGE SCALE GENOMIC DNA]</scope>
    <source>
        <strain evidence="11">DSM 23317</strain>
    </source>
</reference>
<dbReference type="Proteomes" id="UP000199527">
    <property type="component" value="Unassembled WGS sequence"/>
</dbReference>
<dbReference type="SMART" id="SM00448">
    <property type="entry name" value="REC"/>
    <property type="match status" value="1"/>
</dbReference>
<dbReference type="GO" id="GO:0006355">
    <property type="term" value="P:regulation of DNA-templated transcription"/>
    <property type="evidence" value="ECO:0007669"/>
    <property type="project" value="InterPro"/>
</dbReference>
<feature type="modified residue" description="4-aspartylphosphate" evidence="6">
    <location>
        <position position="52"/>
    </location>
</feature>
<dbReference type="SUPFAM" id="SSF52172">
    <property type="entry name" value="CheY-like"/>
    <property type="match status" value="1"/>
</dbReference>
<protein>
    <submittedName>
        <fullName evidence="10">DNA-binding response regulator, OmpR family, contains REC and winged-helix (WHTH) domain</fullName>
    </submittedName>
</protein>
<dbReference type="InterPro" id="IPR001867">
    <property type="entry name" value="OmpR/PhoB-type_DNA-bd"/>
</dbReference>
<dbReference type="PROSITE" id="PS51755">
    <property type="entry name" value="OMPR_PHOB"/>
    <property type="match status" value="1"/>
</dbReference>
<accession>A0A1G8WHF3</accession>
<dbReference type="InterPro" id="IPR011006">
    <property type="entry name" value="CheY-like_superfamily"/>
</dbReference>
<proteinExistence type="predicted"/>
<evidence type="ECO:0000256" key="4">
    <source>
        <dbReference type="ARBA" id="ARBA00023125"/>
    </source>
</evidence>